<name>A0A4Z2E3M3_9TELE</name>
<evidence type="ECO:0000313" key="2">
    <source>
        <dbReference type="EMBL" id="TNN23375.1"/>
    </source>
</evidence>
<accession>A0A4Z2E3M3</accession>
<dbReference type="AlphaFoldDB" id="A0A4Z2E3M3"/>
<comment type="caution">
    <text evidence="2">The sequence shown here is derived from an EMBL/GenBank/DDBJ whole genome shotgun (WGS) entry which is preliminary data.</text>
</comment>
<feature type="compositionally biased region" description="Polar residues" evidence="1">
    <location>
        <begin position="54"/>
        <end position="63"/>
    </location>
</feature>
<dbReference type="Proteomes" id="UP000314294">
    <property type="component" value="Unassembled WGS sequence"/>
</dbReference>
<sequence>MKAPCGASGTPLHTASGLGYPGSAAPRSSFAASTPWRGRPPPSSATPRGKPGSADTSLNTQYWSPGGGAGEHSQSRQPDAPGRQNQRSCNRTRQNPTVPVRTS</sequence>
<proteinExistence type="predicted"/>
<feature type="compositionally biased region" description="Polar residues" evidence="1">
    <location>
        <begin position="83"/>
        <end position="103"/>
    </location>
</feature>
<feature type="region of interest" description="Disordered" evidence="1">
    <location>
        <begin position="1"/>
        <end position="103"/>
    </location>
</feature>
<reference evidence="2 3" key="1">
    <citation type="submission" date="2019-03" db="EMBL/GenBank/DDBJ databases">
        <title>First draft genome of Liparis tanakae, snailfish: a comprehensive survey of snailfish specific genes.</title>
        <authorList>
            <person name="Kim W."/>
            <person name="Song I."/>
            <person name="Jeong J.-H."/>
            <person name="Kim D."/>
            <person name="Kim S."/>
            <person name="Ryu S."/>
            <person name="Song J.Y."/>
            <person name="Lee S.K."/>
        </authorList>
    </citation>
    <scope>NUCLEOTIDE SEQUENCE [LARGE SCALE GENOMIC DNA]</scope>
    <source>
        <tissue evidence="2">Muscle</tissue>
    </source>
</reference>
<protein>
    <submittedName>
        <fullName evidence="2">Uncharacterized protein</fullName>
    </submittedName>
</protein>
<keyword evidence="3" id="KW-1185">Reference proteome</keyword>
<gene>
    <name evidence="2" type="ORF">EYF80_066506</name>
</gene>
<organism evidence="2 3">
    <name type="scientific">Liparis tanakae</name>
    <name type="common">Tanaka's snailfish</name>
    <dbReference type="NCBI Taxonomy" id="230148"/>
    <lineage>
        <taxon>Eukaryota</taxon>
        <taxon>Metazoa</taxon>
        <taxon>Chordata</taxon>
        <taxon>Craniata</taxon>
        <taxon>Vertebrata</taxon>
        <taxon>Euteleostomi</taxon>
        <taxon>Actinopterygii</taxon>
        <taxon>Neopterygii</taxon>
        <taxon>Teleostei</taxon>
        <taxon>Neoteleostei</taxon>
        <taxon>Acanthomorphata</taxon>
        <taxon>Eupercaria</taxon>
        <taxon>Perciformes</taxon>
        <taxon>Cottioidei</taxon>
        <taxon>Cottales</taxon>
        <taxon>Liparidae</taxon>
        <taxon>Liparis</taxon>
    </lineage>
</organism>
<evidence type="ECO:0000313" key="3">
    <source>
        <dbReference type="Proteomes" id="UP000314294"/>
    </source>
</evidence>
<dbReference type="EMBL" id="SRLO01018704">
    <property type="protein sequence ID" value="TNN23375.1"/>
    <property type="molecule type" value="Genomic_DNA"/>
</dbReference>
<evidence type="ECO:0000256" key="1">
    <source>
        <dbReference type="SAM" id="MobiDB-lite"/>
    </source>
</evidence>